<proteinExistence type="predicted"/>
<organism evidence="1 2">
    <name type="scientific">Thermogemmatispora tikiterensis</name>
    <dbReference type="NCBI Taxonomy" id="1825093"/>
    <lineage>
        <taxon>Bacteria</taxon>
        <taxon>Bacillati</taxon>
        <taxon>Chloroflexota</taxon>
        <taxon>Ktedonobacteria</taxon>
        <taxon>Thermogemmatisporales</taxon>
        <taxon>Thermogemmatisporaceae</taxon>
        <taxon>Thermogemmatispora</taxon>
    </lineage>
</organism>
<keyword evidence="2" id="KW-1185">Reference proteome</keyword>
<gene>
    <name evidence="1" type="ORF">A4R35_09315</name>
</gene>
<name>A0A328VI10_9CHLR</name>
<dbReference type="EMBL" id="MCIF01000002">
    <property type="protein sequence ID" value="RAQ95732.1"/>
    <property type="molecule type" value="Genomic_DNA"/>
</dbReference>
<dbReference type="PANTHER" id="PTHR43737">
    <property type="entry name" value="BLL7424 PROTEIN"/>
    <property type="match status" value="1"/>
</dbReference>
<dbReference type="Proteomes" id="UP000248706">
    <property type="component" value="Unassembled WGS sequence"/>
</dbReference>
<dbReference type="Pfam" id="PF07394">
    <property type="entry name" value="DUF1501"/>
    <property type="match status" value="1"/>
</dbReference>
<evidence type="ECO:0008006" key="3">
    <source>
        <dbReference type="Google" id="ProtNLM"/>
    </source>
</evidence>
<dbReference type="AlphaFoldDB" id="A0A328VI10"/>
<evidence type="ECO:0000313" key="1">
    <source>
        <dbReference type="EMBL" id="RAQ95732.1"/>
    </source>
</evidence>
<dbReference type="InterPro" id="IPR010869">
    <property type="entry name" value="DUF1501"/>
</dbReference>
<evidence type="ECO:0000313" key="2">
    <source>
        <dbReference type="Proteomes" id="UP000248706"/>
    </source>
</evidence>
<reference evidence="1 2" key="1">
    <citation type="submission" date="2016-08" db="EMBL/GenBank/DDBJ databases">
        <title>Analysis of Carbohydrate Active Enzymes in Thermogemmatispora T81 Reveals Carbohydrate Degradation Ability.</title>
        <authorList>
            <person name="Tomazini A."/>
            <person name="Lal S."/>
            <person name="Stott M."/>
            <person name="Henrissat B."/>
            <person name="Polikarpov I."/>
            <person name="Sparling R."/>
            <person name="Levin D.B."/>
        </authorList>
    </citation>
    <scope>NUCLEOTIDE SEQUENCE [LARGE SCALE GENOMIC DNA]</scope>
    <source>
        <strain evidence="1 2">T81</strain>
    </source>
</reference>
<comment type="caution">
    <text evidence="1">The sequence shown here is derived from an EMBL/GenBank/DDBJ whole genome shotgun (WGS) entry which is preliminary data.</text>
</comment>
<accession>A0A328VI10</accession>
<dbReference type="OrthoDB" id="9779968at2"/>
<protein>
    <recommendedName>
        <fullName evidence="3">Twin-arginine translocation pathway signal protein</fullName>
    </recommendedName>
</protein>
<sequence>MALSRRALIKDGMLVVSAGMVMPSVFSRALLSARAQAREGVRLAQAASERTLIVVQLAGGNDGLNTVIPYTDTHYYQMRPTLAIKEAQVLPLDQRLGLHPEMAGFKKLWDAGHLAVVEGVGYPNQSLSHFQAMDIWQTLDLSGNGREGWLGKLVAGLVDQEGHPFKALEIGSQTALALSSLTTQVPTLSSLNSYRLSVDPADHDGGASRLQALLKLYNSYPRTAPYAALLEATALDAQQSAQRLHQVANSYKPAVTYPQGPFAEGLKILAEVIVNDLGLRVGYITLGGFDTHANQEETHAQLVKTLADGLYAFYTDLALHGKADQVVVMTWSEFGRRVEENGGLGTDHGTAAPMFIIGSAVNRGIFGEPPSLTNLDDNGNLKYTVDFRSVYATVLERWMGASARDVLGGSFGTQNFLAAS</sequence>
<dbReference type="RefSeq" id="WP_112428719.1">
    <property type="nucleotide sequence ID" value="NZ_MCIF01000002.1"/>
</dbReference>
<dbReference type="PANTHER" id="PTHR43737:SF1">
    <property type="entry name" value="DUF1501 DOMAIN-CONTAINING PROTEIN"/>
    <property type="match status" value="1"/>
</dbReference>